<reference evidence="4" key="1">
    <citation type="journal article" date="2019" name="Int. J. Syst. Evol. Microbiol.">
        <title>The Global Catalogue of Microorganisms (GCM) 10K type strain sequencing project: providing services to taxonomists for standard genome sequencing and annotation.</title>
        <authorList>
            <consortium name="The Broad Institute Genomics Platform"/>
            <consortium name="The Broad Institute Genome Sequencing Center for Infectious Disease"/>
            <person name="Wu L."/>
            <person name="Ma J."/>
        </authorList>
    </citation>
    <scope>NUCLEOTIDE SEQUENCE [LARGE SCALE GENOMIC DNA]</scope>
    <source>
        <strain evidence="4">LMG 29247</strain>
    </source>
</reference>
<feature type="transmembrane region" description="Helical" evidence="2">
    <location>
        <begin position="599"/>
        <end position="624"/>
    </location>
</feature>
<name>A0ABW4KYQ1_9BURK</name>
<feature type="transmembrane region" description="Helical" evidence="2">
    <location>
        <begin position="373"/>
        <end position="395"/>
    </location>
</feature>
<dbReference type="EMBL" id="JBHUEJ010000045">
    <property type="protein sequence ID" value="MFD1712561.1"/>
    <property type="molecule type" value="Genomic_DNA"/>
</dbReference>
<feature type="transmembrane region" description="Helical" evidence="2">
    <location>
        <begin position="437"/>
        <end position="458"/>
    </location>
</feature>
<evidence type="ECO:0000313" key="4">
    <source>
        <dbReference type="Proteomes" id="UP001597304"/>
    </source>
</evidence>
<feature type="transmembrane region" description="Helical" evidence="2">
    <location>
        <begin position="341"/>
        <end position="361"/>
    </location>
</feature>
<feature type="region of interest" description="Disordered" evidence="1">
    <location>
        <begin position="665"/>
        <end position="696"/>
    </location>
</feature>
<dbReference type="Proteomes" id="UP001597304">
    <property type="component" value="Unassembled WGS sequence"/>
</dbReference>
<feature type="transmembrane region" description="Helical" evidence="2">
    <location>
        <begin position="486"/>
        <end position="506"/>
    </location>
</feature>
<evidence type="ECO:0000313" key="3">
    <source>
        <dbReference type="EMBL" id="MFD1712561.1"/>
    </source>
</evidence>
<sequence length="696" mass="76793">MASSQLDLIELLRAIDPEAPLAERHLWLMRLLDWVRGDTEDPDMAVARVRMLIDAAEVRPEWLKLWHHWWEEFLTTIDATPLLADLGFAPQGALMSELVHRLRRKLMPPTPETTDLSELFPLLFPTDFDAKWLRALDARTLTRLRTVLFRAAPDAPPPNINDYAMRTVMDAVMFAVTQICAIGHSTAVRMRMSEDAKRERAFAQLPLAFVTMREAIQAHGRQSAPALIAIGQLREQLDACRAAASTVYTHLEEHGISVHIEFQLRQLRQRIIRVKALLLCLETDAPAQATTQLLSHLVRVDQDARSLRALMADNTELLAAKVTERNAETGQHYITRNASEYLHMLGAAAGGGAVLACTTWIKLVIGSLGLTAFWAGLVAGINYAACFVLIMLLGWTVATKQPAMTAPAMAARLRNIGAPGAADDFVDEVVYLLRSQFAAILGNVGVVVPVVIGIAMLIERTAHHTVMDGYHAQYTLAQHQIFGPTALFAAATGGLLFLSSLIAGWVENWFVFHRLDSVIAHHPRVTRWLGAERARRWGAYWRQRISSYAANISLGLMLGLVPPVLGFFGIPFEVRHVTLVAGQVGAAAHEIGPQVIHRAMFWGAVGGIAITGLMNLAFSFLLAFRLALTAQNIGAVNRKRLYVALRRRMLRQPLSFVLPVRLKHRPQATEAEPDAAPASDAPVGGDKPLEPPSPPR</sequence>
<keyword evidence="4" id="KW-1185">Reference proteome</keyword>
<gene>
    <name evidence="3" type="ORF">ACFSF0_18345</name>
</gene>
<accession>A0ABW4KYQ1</accession>
<evidence type="ECO:0000256" key="2">
    <source>
        <dbReference type="SAM" id="Phobius"/>
    </source>
</evidence>
<keyword evidence="2" id="KW-1133">Transmembrane helix</keyword>
<protein>
    <submittedName>
        <fullName evidence="3">Site-specific recombinase</fullName>
    </submittedName>
</protein>
<proteinExistence type="predicted"/>
<keyword evidence="2" id="KW-0472">Membrane</keyword>
<dbReference type="Pfam" id="PF10136">
    <property type="entry name" value="SpecificRecomb"/>
    <property type="match status" value="1"/>
</dbReference>
<organism evidence="3 4">
    <name type="scientific">Ottowia flava</name>
    <dbReference type="NCBI Taxonomy" id="2675430"/>
    <lineage>
        <taxon>Bacteria</taxon>
        <taxon>Pseudomonadati</taxon>
        <taxon>Pseudomonadota</taxon>
        <taxon>Betaproteobacteria</taxon>
        <taxon>Burkholderiales</taxon>
        <taxon>Comamonadaceae</taxon>
        <taxon>Ottowia</taxon>
    </lineage>
</organism>
<feature type="transmembrane region" description="Helical" evidence="2">
    <location>
        <begin position="545"/>
        <end position="570"/>
    </location>
</feature>
<evidence type="ECO:0000256" key="1">
    <source>
        <dbReference type="SAM" id="MobiDB-lite"/>
    </source>
</evidence>
<comment type="caution">
    <text evidence="3">The sequence shown here is derived from an EMBL/GenBank/DDBJ whole genome shotgun (WGS) entry which is preliminary data.</text>
</comment>
<dbReference type="InterPro" id="IPR011385">
    <property type="entry name" value="Site-sp_rcmbase"/>
</dbReference>
<dbReference type="PIRSF" id="PIRSF015380">
    <property type="entry name" value="Site-sp_rcmb"/>
    <property type="match status" value="1"/>
</dbReference>
<keyword evidence="2" id="KW-0812">Transmembrane</keyword>
<dbReference type="RefSeq" id="WP_147913546.1">
    <property type="nucleotide sequence ID" value="NZ_JBHUEJ010000045.1"/>
</dbReference>
<feature type="compositionally biased region" description="Low complexity" evidence="1">
    <location>
        <begin position="668"/>
        <end position="682"/>
    </location>
</feature>